<evidence type="ECO:0000259" key="2">
    <source>
        <dbReference type="SMART" id="SM00228"/>
    </source>
</evidence>
<protein>
    <submittedName>
        <fullName evidence="3">PDZ domain-containing protein</fullName>
    </submittedName>
</protein>
<dbReference type="Pfam" id="PF05362">
    <property type="entry name" value="Lon_C"/>
    <property type="match status" value="1"/>
</dbReference>
<feature type="transmembrane region" description="Helical" evidence="1">
    <location>
        <begin position="26"/>
        <end position="45"/>
    </location>
</feature>
<dbReference type="Proteomes" id="UP000253790">
    <property type="component" value="Chromosome"/>
</dbReference>
<dbReference type="GO" id="GO:0030163">
    <property type="term" value="P:protein catabolic process"/>
    <property type="evidence" value="ECO:0007669"/>
    <property type="project" value="InterPro"/>
</dbReference>
<dbReference type="Gene3D" id="3.30.230.10">
    <property type="match status" value="1"/>
</dbReference>
<dbReference type="InterPro" id="IPR008269">
    <property type="entry name" value="Lon_proteolytic"/>
</dbReference>
<dbReference type="InterPro" id="IPR001478">
    <property type="entry name" value="PDZ"/>
</dbReference>
<evidence type="ECO:0000313" key="3">
    <source>
        <dbReference type="EMBL" id="AXH97663.1"/>
    </source>
</evidence>
<dbReference type="GO" id="GO:0005524">
    <property type="term" value="F:ATP binding"/>
    <property type="evidence" value="ECO:0007669"/>
    <property type="project" value="InterPro"/>
</dbReference>
<dbReference type="InterPro" id="IPR014721">
    <property type="entry name" value="Ribsml_uS5_D2-typ_fold_subgr"/>
</dbReference>
<name>A0A345NRK5_9MICO</name>
<accession>A0A345NRK5</accession>
<dbReference type="SMART" id="SM00228">
    <property type="entry name" value="PDZ"/>
    <property type="match status" value="1"/>
</dbReference>
<dbReference type="InterPro" id="IPR020568">
    <property type="entry name" value="Ribosomal_Su5_D2-typ_SF"/>
</dbReference>
<feature type="domain" description="PDZ" evidence="2">
    <location>
        <begin position="148"/>
        <end position="219"/>
    </location>
</feature>
<dbReference type="GO" id="GO:0004176">
    <property type="term" value="F:ATP-dependent peptidase activity"/>
    <property type="evidence" value="ECO:0007669"/>
    <property type="project" value="InterPro"/>
</dbReference>
<gene>
    <name evidence="3" type="ORF">DV701_17490</name>
</gene>
<organism evidence="3 4">
    <name type="scientific">Ornithinimicrobium avium</name>
    <dbReference type="NCBI Taxonomy" id="2283195"/>
    <lineage>
        <taxon>Bacteria</taxon>
        <taxon>Bacillati</taxon>
        <taxon>Actinomycetota</taxon>
        <taxon>Actinomycetes</taxon>
        <taxon>Micrococcales</taxon>
        <taxon>Ornithinimicrobiaceae</taxon>
        <taxon>Ornithinimicrobium</taxon>
    </lineage>
</organism>
<dbReference type="GO" id="GO:0006508">
    <property type="term" value="P:proteolysis"/>
    <property type="evidence" value="ECO:0007669"/>
    <property type="project" value="InterPro"/>
</dbReference>
<evidence type="ECO:0000313" key="4">
    <source>
        <dbReference type="Proteomes" id="UP000253790"/>
    </source>
</evidence>
<dbReference type="InterPro" id="IPR036034">
    <property type="entry name" value="PDZ_sf"/>
</dbReference>
<dbReference type="RefSeq" id="WP_114930245.1">
    <property type="nucleotide sequence ID" value="NZ_CP031229.1"/>
</dbReference>
<keyword evidence="1" id="KW-0472">Membrane</keyword>
<keyword evidence="1" id="KW-0812">Transmembrane</keyword>
<sequence>MSDGHHEGDTDPTTAPPHTGVGLRSGVALILVAVLMLAGAALSWIPVDKVIFRPGPVFNTLGTIDGSPIISVEDDLRTYPTGGDLYFTTVILDGSPGTKVTAWEWLTARFDPALSVYQRQDVFPSDVTAQQVREQNTELMEHSQEDAAVVGLRAAGITVPEEIVVAQVIADAPADGVLHVDDQILSVEGERPTDTETVRETLQDVQPGDSAAITVLRGGKKVDLEVPTKRDEQTGRTIVGVYLAPRYEMPYTVTIDAGNVGGPSAGLMFSLAVYDTITEGELTGGHAFAGTGTISGQGIVGPISGIPQKMYASERAGAELFLAPVDNCDEVAGAEPDGLTVVPVATFEEALGFVEQAAATDDVAALDLPTCEQVLDDGATSTDG</sequence>
<dbReference type="PANTHER" id="PTHR10046">
    <property type="entry name" value="ATP DEPENDENT LON PROTEASE FAMILY MEMBER"/>
    <property type="match status" value="1"/>
</dbReference>
<dbReference type="Gene3D" id="2.30.42.10">
    <property type="match status" value="1"/>
</dbReference>
<keyword evidence="1" id="KW-1133">Transmembrane helix</keyword>
<dbReference type="EMBL" id="CP031229">
    <property type="protein sequence ID" value="AXH97663.1"/>
    <property type="molecule type" value="Genomic_DNA"/>
</dbReference>
<dbReference type="Pfam" id="PF13180">
    <property type="entry name" value="PDZ_2"/>
    <property type="match status" value="1"/>
</dbReference>
<dbReference type="InterPro" id="IPR027065">
    <property type="entry name" value="Lon_Prtase"/>
</dbReference>
<dbReference type="SUPFAM" id="SSF50156">
    <property type="entry name" value="PDZ domain-like"/>
    <property type="match status" value="1"/>
</dbReference>
<dbReference type="KEGG" id="orn:DV701_17490"/>
<dbReference type="SUPFAM" id="SSF54211">
    <property type="entry name" value="Ribosomal protein S5 domain 2-like"/>
    <property type="match status" value="1"/>
</dbReference>
<proteinExistence type="predicted"/>
<dbReference type="GO" id="GO:0004252">
    <property type="term" value="F:serine-type endopeptidase activity"/>
    <property type="evidence" value="ECO:0007669"/>
    <property type="project" value="InterPro"/>
</dbReference>
<keyword evidence="4" id="KW-1185">Reference proteome</keyword>
<evidence type="ECO:0000256" key="1">
    <source>
        <dbReference type="SAM" id="Phobius"/>
    </source>
</evidence>
<dbReference type="AlphaFoldDB" id="A0A345NRK5"/>
<reference evidence="3" key="1">
    <citation type="submission" date="2018-07" db="EMBL/GenBank/DDBJ databases">
        <title>Complete genome sequencing of Ornithinimicrobium sp. AMA3305.</title>
        <authorList>
            <person name="Bae J.-W."/>
        </authorList>
    </citation>
    <scope>NUCLEOTIDE SEQUENCE [LARGE SCALE GENOMIC DNA]</scope>
    <source>
        <strain evidence="3">AMA3305</strain>
    </source>
</reference>
<dbReference type="OrthoDB" id="2356897at2"/>